<accession>W0DCX4</accession>
<dbReference type="GO" id="GO:0004601">
    <property type="term" value="F:peroxidase activity"/>
    <property type="evidence" value="ECO:0007669"/>
    <property type="project" value="UniProtKB-KW"/>
</dbReference>
<dbReference type="Proteomes" id="UP000018914">
    <property type="component" value="Chromosome"/>
</dbReference>
<dbReference type="KEGG" id="trd:THERU_05170"/>
<evidence type="ECO:0000313" key="3">
    <source>
        <dbReference type="EMBL" id="AHE96146.1"/>
    </source>
</evidence>
<sequence length="256" mass="30143">MVKELKKRNYVPATDTIAIDLGLNPLIATNNGDLLGRQFFDFLKKMDEKITKRMAQVQRNGGLPSRDNRYREYVRRLREFLKNEINRVLNRLINLYKPMKLVVERLDFRSPELSKRMNRLIQNFGKRYVKEKLERLHQLYGIEIVEVNPAYSSQECSSCGYVDRENRKSTQEFECKCCGNKMNAQVNSAKNLLERSSLREFHPHLPKKQVLKVLIQRHLERLKGCKSAPLDILKGNPYYREFLENILNPRQGLTLS</sequence>
<keyword evidence="3" id="KW-0575">Peroxidase</keyword>
<evidence type="ECO:0000313" key="4">
    <source>
        <dbReference type="Proteomes" id="UP000018914"/>
    </source>
</evidence>
<dbReference type="Pfam" id="PF07282">
    <property type="entry name" value="Cas12f1-like_TNB"/>
    <property type="match status" value="1"/>
</dbReference>
<dbReference type="eggNOG" id="COG0675">
    <property type="taxonomic scope" value="Bacteria"/>
</dbReference>
<name>W0DCX4_9AQUI</name>
<reference evidence="3 4" key="1">
    <citation type="submission" date="2013-12" db="EMBL/GenBank/DDBJ databases">
        <authorList>
            <consortium name="DOE Joint Genome Institute"/>
            <person name="Eisen J."/>
            <person name="Huntemann M."/>
            <person name="Han J."/>
            <person name="Chen A."/>
            <person name="Kyrpides N."/>
            <person name="Mavromatis K."/>
            <person name="Markowitz V."/>
            <person name="Palaniappan K."/>
            <person name="Ivanova N."/>
            <person name="Schaumberg A."/>
            <person name="Pati A."/>
            <person name="Liolios K."/>
            <person name="Nordberg H.P."/>
            <person name="Cantor M.N."/>
            <person name="Hua S.X."/>
            <person name="Woyke T."/>
        </authorList>
    </citation>
    <scope>NUCLEOTIDE SEQUENCE [LARGE SCALE GENOMIC DNA]</scope>
    <source>
        <strain evidence="3 4">DSM 23557</strain>
    </source>
</reference>
<dbReference type="AlphaFoldDB" id="W0DCX4"/>
<dbReference type="NCBIfam" id="NF040570">
    <property type="entry name" value="guided_TnpB"/>
    <property type="match status" value="1"/>
</dbReference>
<evidence type="ECO:0000259" key="2">
    <source>
        <dbReference type="Pfam" id="PF07282"/>
    </source>
</evidence>
<dbReference type="EMBL" id="CP007028">
    <property type="protein sequence ID" value="AHE96146.1"/>
    <property type="molecule type" value="Genomic_DNA"/>
</dbReference>
<keyword evidence="3" id="KW-0560">Oxidoreductase</keyword>
<dbReference type="STRING" id="75906.THERU_05170"/>
<feature type="domain" description="Cas12f1-like TNB" evidence="2">
    <location>
        <begin position="130"/>
        <end position="192"/>
    </location>
</feature>
<proteinExistence type="predicted"/>
<dbReference type="HOGENOM" id="CLU_1085596_0_0_0"/>
<protein>
    <submittedName>
        <fullName evidence="3">Alkylhydroperoxidase</fullName>
    </submittedName>
</protein>
<gene>
    <name evidence="3" type="ORF">THERU_05170</name>
</gene>
<evidence type="ECO:0000256" key="1">
    <source>
        <dbReference type="ARBA" id="ARBA00023125"/>
    </source>
</evidence>
<organism evidence="4">
    <name type="scientific">Thermocrinis ruber</name>
    <dbReference type="NCBI Taxonomy" id="75906"/>
    <lineage>
        <taxon>Bacteria</taxon>
        <taxon>Pseudomonadati</taxon>
        <taxon>Aquificota</taxon>
        <taxon>Aquificia</taxon>
        <taxon>Aquificales</taxon>
        <taxon>Aquificaceae</taxon>
        <taxon>Thermocrinis</taxon>
    </lineage>
</organism>
<dbReference type="GO" id="GO:0003677">
    <property type="term" value="F:DNA binding"/>
    <property type="evidence" value="ECO:0007669"/>
    <property type="project" value="UniProtKB-KW"/>
</dbReference>
<dbReference type="InterPro" id="IPR010095">
    <property type="entry name" value="Cas12f1-like_TNB"/>
</dbReference>
<keyword evidence="1" id="KW-0238">DNA-binding</keyword>
<keyword evidence="4" id="KW-1185">Reference proteome</keyword>